<reference evidence="3" key="1">
    <citation type="journal article" date="2023" name="Mol. Phylogenet. Evol.">
        <title>Genome-scale phylogeny and comparative genomics of the fungal order Sordariales.</title>
        <authorList>
            <person name="Hensen N."/>
            <person name="Bonometti L."/>
            <person name="Westerberg I."/>
            <person name="Brannstrom I.O."/>
            <person name="Guillou S."/>
            <person name="Cros-Aarteil S."/>
            <person name="Calhoun S."/>
            <person name="Haridas S."/>
            <person name="Kuo A."/>
            <person name="Mondo S."/>
            <person name="Pangilinan J."/>
            <person name="Riley R."/>
            <person name="LaButti K."/>
            <person name="Andreopoulos B."/>
            <person name="Lipzen A."/>
            <person name="Chen C."/>
            <person name="Yan M."/>
            <person name="Daum C."/>
            <person name="Ng V."/>
            <person name="Clum A."/>
            <person name="Steindorff A."/>
            <person name="Ohm R.A."/>
            <person name="Martin F."/>
            <person name="Silar P."/>
            <person name="Natvig D.O."/>
            <person name="Lalanne C."/>
            <person name="Gautier V."/>
            <person name="Ament-Velasquez S.L."/>
            <person name="Kruys A."/>
            <person name="Hutchinson M.I."/>
            <person name="Powell A.J."/>
            <person name="Barry K."/>
            <person name="Miller A.N."/>
            <person name="Grigoriev I.V."/>
            <person name="Debuchy R."/>
            <person name="Gladieux P."/>
            <person name="Hiltunen Thoren M."/>
            <person name="Johannesson H."/>
        </authorList>
    </citation>
    <scope>NUCLEOTIDE SEQUENCE</scope>
    <source>
        <strain evidence="3">PSN293</strain>
    </source>
</reference>
<dbReference type="SUPFAM" id="SSF56112">
    <property type="entry name" value="Protein kinase-like (PK-like)"/>
    <property type="match status" value="1"/>
</dbReference>
<feature type="domain" description="Protein kinase" evidence="2">
    <location>
        <begin position="208"/>
        <end position="546"/>
    </location>
</feature>
<accession>A0AAN6Y723</accession>
<dbReference type="GO" id="GO:0005524">
    <property type="term" value="F:ATP binding"/>
    <property type="evidence" value="ECO:0007669"/>
    <property type="project" value="InterPro"/>
</dbReference>
<dbReference type="InterPro" id="IPR011009">
    <property type="entry name" value="Kinase-like_dom_sf"/>
</dbReference>
<dbReference type="Proteomes" id="UP001301769">
    <property type="component" value="Unassembled WGS sequence"/>
</dbReference>
<keyword evidence="4" id="KW-1185">Reference proteome</keyword>
<evidence type="ECO:0000259" key="2">
    <source>
        <dbReference type="PROSITE" id="PS50011"/>
    </source>
</evidence>
<organism evidence="3 4">
    <name type="scientific">Rhypophila decipiens</name>
    <dbReference type="NCBI Taxonomy" id="261697"/>
    <lineage>
        <taxon>Eukaryota</taxon>
        <taxon>Fungi</taxon>
        <taxon>Dikarya</taxon>
        <taxon>Ascomycota</taxon>
        <taxon>Pezizomycotina</taxon>
        <taxon>Sordariomycetes</taxon>
        <taxon>Sordariomycetidae</taxon>
        <taxon>Sordariales</taxon>
        <taxon>Naviculisporaceae</taxon>
        <taxon>Rhypophila</taxon>
    </lineage>
</organism>
<proteinExistence type="predicted"/>
<keyword evidence="1" id="KW-0732">Signal</keyword>
<dbReference type="Pfam" id="PF00069">
    <property type="entry name" value="Pkinase"/>
    <property type="match status" value="1"/>
</dbReference>
<dbReference type="InterPro" id="IPR000719">
    <property type="entry name" value="Prot_kinase_dom"/>
</dbReference>
<keyword evidence="3" id="KW-0418">Kinase</keyword>
<dbReference type="SMART" id="SM00220">
    <property type="entry name" value="S_TKc"/>
    <property type="match status" value="1"/>
</dbReference>
<comment type="caution">
    <text evidence="3">The sequence shown here is derived from an EMBL/GenBank/DDBJ whole genome shotgun (WGS) entry which is preliminary data.</text>
</comment>
<feature type="chain" id="PRO_5042831158" evidence="1">
    <location>
        <begin position="25"/>
        <end position="573"/>
    </location>
</feature>
<dbReference type="GO" id="GO:0004674">
    <property type="term" value="F:protein serine/threonine kinase activity"/>
    <property type="evidence" value="ECO:0007669"/>
    <property type="project" value="TreeGrafter"/>
</dbReference>
<reference evidence="3" key="2">
    <citation type="submission" date="2023-05" db="EMBL/GenBank/DDBJ databases">
        <authorList>
            <consortium name="Lawrence Berkeley National Laboratory"/>
            <person name="Steindorff A."/>
            <person name="Hensen N."/>
            <person name="Bonometti L."/>
            <person name="Westerberg I."/>
            <person name="Brannstrom I.O."/>
            <person name="Guillou S."/>
            <person name="Cros-Aarteil S."/>
            <person name="Calhoun S."/>
            <person name="Haridas S."/>
            <person name="Kuo A."/>
            <person name="Mondo S."/>
            <person name="Pangilinan J."/>
            <person name="Riley R."/>
            <person name="Labutti K."/>
            <person name="Andreopoulos B."/>
            <person name="Lipzen A."/>
            <person name="Chen C."/>
            <person name="Yanf M."/>
            <person name="Daum C."/>
            <person name="Ng V."/>
            <person name="Clum A."/>
            <person name="Ohm R."/>
            <person name="Martin F."/>
            <person name="Silar P."/>
            <person name="Natvig D."/>
            <person name="Lalanne C."/>
            <person name="Gautier V."/>
            <person name="Ament-Velasquez S.L."/>
            <person name="Kruys A."/>
            <person name="Hutchinson M.I."/>
            <person name="Powell A.J."/>
            <person name="Barry K."/>
            <person name="Miller A.N."/>
            <person name="Grigoriev I.V."/>
            <person name="Debuchy R."/>
            <person name="Gladieux P."/>
            <person name="Thoren M.H."/>
            <person name="Johannesson H."/>
        </authorList>
    </citation>
    <scope>NUCLEOTIDE SEQUENCE</scope>
    <source>
        <strain evidence="3">PSN293</strain>
    </source>
</reference>
<evidence type="ECO:0000256" key="1">
    <source>
        <dbReference type="SAM" id="SignalP"/>
    </source>
</evidence>
<gene>
    <name evidence="3" type="ORF">QBC37DRAFT_14718</name>
</gene>
<dbReference type="InterPro" id="IPR008271">
    <property type="entry name" value="Ser/Thr_kinase_AS"/>
</dbReference>
<dbReference type="EMBL" id="MU858152">
    <property type="protein sequence ID" value="KAK4211307.1"/>
    <property type="molecule type" value="Genomic_DNA"/>
</dbReference>
<dbReference type="PANTHER" id="PTHR24359">
    <property type="entry name" value="SERINE/THREONINE-PROTEIN KINASE SBK1"/>
    <property type="match status" value="1"/>
</dbReference>
<evidence type="ECO:0000313" key="4">
    <source>
        <dbReference type="Proteomes" id="UP001301769"/>
    </source>
</evidence>
<evidence type="ECO:0000313" key="3">
    <source>
        <dbReference type="EMBL" id="KAK4211307.1"/>
    </source>
</evidence>
<keyword evidence="3" id="KW-0808">Transferase</keyword>
<dbReference type="CDD" id="cd00180">
    <property type="entry name" value="PKc"/>
    <property type="match status" value="1"/>
</dbReference>
<name>A0AAN6Y723_9PEZI</name>
<dbReference type="AlphaFoldDB" id="A0AAN6Y723"/>
<dbReference type="PROSITE" id="PS00108">
    <property type="entry name" value="PROTEIN_KINASE_ST"/>
    <property type="match status" value="1"/>
</dbReference>
<protein>
    <submittedName>
        <fullName evidence="3">Kinase-like domain-containing protein</fullName>
    </submittedName>
</protein>
<dbReference type="PROSITE" id="PS50011">
    <property type="entry name" value="PROTEIN_KINASE_DOM"/>
    <property type="match status" value="1"/>
</dbReference>
<feature type="signal peptide" evidence="1">
    <location>
        <begin position="1"/>
        <end position="24"/>
    </location>
</feature>
<dbReference type="Gene3D" id="1.10.510.10">
    <property type="entry name" value="Transferase(Phosphotransferase) domain 1"/>
    <property type="match status" value="1"/>
</dbReference>
<dbReference type="PANTHER" id="PTHR24359:SF1">
    <property type="entry name" value="INHIBITOR OF NUCLEAR FACTOR KAPPA-B KINASE EPSILON SUBUNIT HOMOLOG 1-RELATED"/>
    <property type="match status" value="1"/>
</dbReference>
<sequence>MPTAFLRAIGHSIFTLQLLPVSAAMGQGPSTPTDEQRQQMEGSIDELHASLSDEQFEIRCPITRNKWLLPEVLKQNITAERVQACTSYRDSICDEFEAEDIVTNAKRVFAILILCYYDRSIIEELLLREGLTDRDLPLEKAPNTSSLISPTSGKEFKAFGKFGKFGKLAKEFLECQWRVSSPVFDEPYNSQPAESHIRTLSVNCPLPLRNKEHLTNTQTSSVSKCELHPAHYPLANENANHVPVAVKEIFGKDADDMFKKEIDTLLKMRQFNNPHLIKHIAACRAESDPPIRCIIFPFASGGDLCAYWDSGDTQPRTAELVQWSLQQMHGLATAVHDLHGGFPDDPRSNVRHGDLKPQNILIFEDPGEEKRLVIADVGIAKVHMGPTAVRTQKATGTFATTRSYEAPEAHPDTKKRDERRSRTYDVWSLGCIFLEFTIWLLFNVRAVNDFAAHRPKIWTGYDGPGGFYEISPEGIPSVCKEVQRALADLLDDDRCGEDTALGQLVRLISRKMLVAEVAGRCDAEKLVESLKCILDGSRDKGKDYFLRPSGRRVVTPEMFCPVRRGSSSNSITK</sequence>